<evidence type="ECO:0000313" key="1">
    <source>
        <dbReference type="EMBL" id="RNA11140.1"/>
    </source>
</evidence>
<dbReference type="EMBL" id="REGN01006037">
    <property type="protein sequence ID" value="RNA11140.1"/>
    <property type="molecule type" value="Genomic_DNA"/>
</dbReference>
<evidence type="ECO:0000313" key="2">
    <source>
        <dbReference type="Proteomes" id="UP000276133"/>
    </source>
</evidence>
<reference evidence="1 2" key="1">
    <citation type="journal article" date="2018" name="Sci. Rep.">
        <title>Genomic signatures of local adaptation to the degree of environmental predictability in rotifers.</title>
        <authorList>
            <person name="Franch-Gras L."/>
            <person name="Hahn C."/>
            <person name="Garcia-Roger E.M."/>
            <person name="Carmona M.J."/>
            <person name="Serra M."/>
            <person name="Gomez A."/>
        </authorList>
    </citation>
    <scope>NUCLEOTIDE SEQUENCE [LARGE SCALE GENOMIC DNA]</scope>
    <source>
        <strain evidence="1">HYR1</strain>
    </source>
</reference>
<sequence>MLFCFLYCDSFNPFFGLSIGPNFMCLLKLSSSSNEYIFESKSVIEGLDGTERVLFSGIFILVPSGLNSSTTKLPNLYCFYRDYTLHKGNLRIFDGIKLMVIVKLYDEKDYIILLNFTSENKIFGYKLFVRLKLLFYQLFPRLQKYNNFSPNFKIPDSKNRIVVLLKEWKINGDLITKAFFITILLTNL</sequence>
<name>A0A3M7QIF6_BRAPC</name>
<comment type="caution">
    <text evidence="1">The sequence shown here is derived from an EMBL/GenBank/DDBJ whole genome shotgun (WGS) entry which is preliminary data.</text>
</comment>
<proteinExistence type="predicted"/>
<accession>A0A3M7QIF6</accession>
<protein>
    <submittedName>
        <fullName evidence="1">Uncharacterized protein</fullName>
    </submittedName>
</protein>
<gene>
    <name evidence="1" type="ORF">BpHYR1_009953</name>
</gene>
<dbReference type="AlphaFoldDB" id="A0A3M7QIF6"/>
<dbReference type="Proteomes" id="UP000276133">
    <property type="component" value="Unassembled WGS sequence"/>
</dbReference>
<organism evidence="1 2">
    <name type="scientific">Brachionus plicatilis</name>
    <name type="common">Marine rotifer</name>
    <name type="synonym">Brachionus muelleri</name>
    <dbReference type="NCBI Taxonomy" id="10195"/>
    <lineage>
        <taxon>Eukaryota</taxon>
        <taxon>Metazoa</taxon>
        <taxon>Spiralia</taxon>
        <taxon>Gnathifera</taxon>
        <taxon>Rotifera</taxon>
        <taxon>Eurotatoria</taxon>
        <taxon>Monogononta</taxon>
        <taxon>Pseudotrocha</taxon>
        <taxon>Ploima</taxon>
        <taxon>Brachionidae</taxon>
        <taxon>Brachionus</taxon>
    </lineage>
</organism>
<keyword evidence="2" id="KW-1185">Reference proteome</keyword>